<dbReference type="PANTHER" id="PTHR23327">
    <property type="entry name" value="RING FINGER PROTEIN 127"/>
    <property type="match status" value="1"/>
</dbReference>
<name>C4JIY3_UNCRE</name>
<reference evidence="8" key="1">
    <citation type="journal article" date="2009" name="Genome Res.">
        <title>Comparative genomic analyses of the human fungal pathogens Coccidioides and their relatives.</title>
        <authorList>
            <person name="Sharpton T.J."/>
            <person name="Stajich J.E."/>
            <person name="Rounsley S.D."/>
            <person name="Gardner M.J."/>
            <person name="Wortman J.R."/>
            <person name="Jordar V.S."/>
            <person name="Maiti R."/>
            <person name="Kodira C.D."/>
            <person name="Neafsey D.E."/>
            <person name="Zeng Q."/>
            <person name="Hung C.-Y."/>
            <person name="McMahan C."/>
            <person name="Muszewska A."/>
            <person name="Grynberg M."/>
            <person name="Mandel M.A."/>
            <person name="Kellner E.M."/>
            <person name="Barker B.M."/>
            <person name="Galgiani J.N."/>
            <person name="Orbach M.J."/>
            <person name="Kirkland T.N."/>
            <person name="Cole G.T."/>
            <person name="Henn M.R."/>
            <person name="Birren B.W."/>
            <person name="Taylor J.W."/>
        </authorList>
    </citation>
    <scope>NUCLEOTIDE SEQUENCE [LARGE SCALE GENOMIC DNA]</scope>
    <source>
        <strain evidence="8">UAMH 1704</strain>
    </source>
</reference>
<dbReference type="eggNOG" id="KOG4159">
    <property type="taxonomic scope" value="Eukaryota"/>
</dbReference>
<dbReference type="KEGG" id="ure:UREG_01590"/>
<dbReference type="InterPro" id="IPR046336">
    <property type="entry name" value="Lon_prtase_N_sf"/>
</dbReference>
<sequence length="678" mass="75975">MTESQDLNGGLSGKGLREIIRLIQCKHCSRLLQSPVRLPCQETICQGCLPSSHPRTHITYSMDKEREQGFYCTLKKADGAASDAAECGVEHALADCGLVVALDQVMEVFAGRMNKLFLSNEAPTSEIPFTVETVDSTNLLLRLDDPTLPLTAAYGSALVALYRLAEHGKLPFEAEVTYETKLAMLDKLDVEVFDDLRQAFNNELDCQICMALMVDPCTTPCGHSFCRLCLGRVLNHADLCPICRRTLSGHLPSSPENIRLGRLIAAFFPSRLAERRATIKEDGSEEIDEVQVPLFVCTVSYPSVPTFLFVFEPQYELMIRRVMTRNRRRFGMVMPNRTPLDPEATGNRAQFSEYGTLLEIDRLHPLGGGKSIVRATGQYRFKVLESTMVDGYAVGKIERVEDISLTEEERREASELRRSVQAADVTSDEFDRLSTHRLFQIGVTYLAKCRANNASWLDSQIYRLYGPPPPDPRTFSYWFATVLPRPVEDRYALLPITSTRERLKLVARWIKKLESGEWVLESPFTIPRADLFLAAVRPVSSSVLKTLRAVLGILFLPLLMLSIYNFATGGSDSEPSSTNLSLSILPFSFSFARTYHGSSSSASRAREQGNTLVRHRIDPTVGFVHPDYIERENVSAKIVLGGIFIVCIARVVRSVLEVVKFQTDRAERVRRREGELAA</sequence>
<dbReference type="VEuPathDB" id="FungiDB:UREG_01590"/>
<dbReference type="Pfam" id="PF02190">
    <property type="entry name" value="LON_substr_bdg"/>
    <property type="match status" value="1"/>
</dbReference>
<dbReference type="GeneID" id="8438559"/>
<dbReference type="GO" id="GO:0061630">
    <property type="term" value="F:ubiquitin protein ligase activity"/>
    <property type="evidence" value="ECO:0007669"/>
    <property type="project" value="TreeGrafter"/>
</dbReference>
<protein>
    <recommendedName>
        <fullName evidence="9">RING-type domain-containing protein</fullName>
    </recommendedName>
</protein>
<evidence type="ECO:0000256" key="4">
    <source>
        <dbReference type="PROSITE-ProRule" id="PRU00175"/>
    </source>
</evidence>
<keyword evidence="2 4" id="KW-0863">Zinc-finger</keyword>
<dbReference type="PANTHER" id="PTHR23327:SF42">
    <property type="entry name" value="LON PEPTIDASE N-TERMINAL DOMAIN AND RING FINGER PROTEIN C14F5.10C"/>
    <property type="match status" value="1"/>
</dbReference>
<dbReference type="SMART" id="SM00184">
    <property type="entry name" value="RING"/>
    <property type="match status" value="2"/>
</dbReference>
<gene>
    <name evidence="7" type="ORF">UREG_01590</name>
</gene>
<evidence type="ECO:0000313" key="8">
    <source>
        <dbReference type="Proteomes" id="UP000002058"/>
    </source>
</evidence>
<dbReference type="RefSeq" id="XP_002542074.1">
    <property type="nucleotide sequence ID" value="XM_002542028.1"/>
</dbReference>
<dbReference type="EMBL" id="CH476615">
    <property type="protein sequence ID" value="EEP76741.1"/>
    <property type="molecule type" value="Genomic_DNA"/>
</dbReference>
<dbReference type="Pfam" id="PF13923">
    <property type="entry name" value="zf-C3HC4_2"/>
    <property type="match status" value="1"/>
</dbReference>
<dbReference type="PROSITE" id="PS51787">
    <property type="entry name" value="LON_N"/>
    <property type="match status" value="1"/>
</dbReference>
<dbReference type="OrthoDB" id="264917at2759"/>
<proteinExistence type="predicted"/>
<dbReference type="Proteomes" id="UP000002058">
    <property type="component" value="Unassembled WGS sequence"/>
</dbReference>
<evidence type="ECO:0008006" key="9">
    <source>
        <dbReference type="Google" id="ProtNLM"/>
    </source>
</evidence>
<evidence type="ECO:0000259" key="6">
    <source>
        <dbReference type="PROSITE" id="PS51787"/>
    </source>
</evidence>
<dbReference type="PROSITE" id="PS50089">
    <property type="entry name" value="ZF_RING_2"/>
    <property type="match status" value="1"/>
</dbReference>
<dbReference type="InterPro" id="IPR015947">
    <property type="entry name" value="PUA-like_sf"/>
</dbReference>
<evidence type="ECO:0000256" key="1">
    <source>
        <dbReference type="ARBA" id="ARBA00022723"/>
    </source>
</evidence>
<dbReference type="AlphaFoldDB" id="C4JIY3"/>
<feature type="domain" description="Lon N-terminal" evidence="6">
    <location>
        <begin position="289"/>
        <end position="514"/>
    </location>
</feature>
<keyword evidence="8" id="KW-1185">Reference proteome</keyword>
<evidence type="ECO:0000256" key="2">
    <source>
        <dbReference type="ARBA" id="ARBA00022771"/>
    </source>
</evidence>
<dbReference type="OMA" id="PWWFASV"/>
<keyword evidence="1" id="KW-0479">Metal-binding</keyword>
<dbReference type="HOGENOM" id="CLU_013989_3_0_1"/>
<dbReference type="GO" id="GO:0008270">
    <property type="term" value="F:zinc ion binding"/>
    <property type="evidence" value="ECO:0007669"/>
    <property type="project" value="UniProtKB-KW"/>
</dbReference>
<accession>C4JIY3</accession>
<dbReference type="SUPFAM" id="SSF57850">
    <property type="entry name" value="RING/U-box"/>
    <property type="match status" value="1"/>
</dbReference>
<dbReference type="SMART" id="SM00464">
    <property type="entry name" value="LON"/>
    <property type="match status" value="1"/>
</dbReference>
<dbReference type="Gene3D" id="1.20.58.1480">
    <property type="match status" value="1"/>
</dbReference>
<organism evidence="7 8">
    <name type="scientific">Uncinocarpus reesii (strain UAMH 1704)</name>
    <dbReference type="NCBI Taxonomy" id="336963"/>
    <lineage>
        <taxon>Eukaryota</taxon>
        <taxon>Fungi</taxon>
        <taxon>Dikarya</taxon>
        <taxon>Ascomycota</taxon>
        <taxon>Pezizomycotina</taxon>
        <taxon>Eurotiomycetes</taxon>
        <taxon>Eurotiomycetidae</taxon>
        <taxon>Onygenales</taxon>
        <taxon>Onygenaceae</taxon>
        <taxon>Uncinocarpus</taxon>
    </lineage>
</organism>
<evidence type="ECO:0000313" key="7">
    <source>
        <dbReference type="EMBL" id="EEP76741.1"/>
    </source>
</evidence>
<evidence type="ECO:0000256" key="3">
    <source>
        <dbReference type="ARBA" id="ARBA00022833"/>
    </source>
</evidence>
<dbReference type="CDD" id="cd16514">
    <property type="entry name" value="RING-HC_LONFs_rpt2"/>
    <property type="match status" value="1"/>
</dbReference>
<dbReference type="SUPFAM" id="SSF88697">
    <property type="entry name" value="PUA domain-like"/>
    <property type="match status" value="1"/>
</dbReference>
<dbReference type="InterPro" id="IPR003111">
    <property type="entry name" value="Lon_prtase_N"/>
</dbReference>
<dbReference type="InParanoid" id="C4JIY3"/>
<dbReference type="Gene3D" id="3.30.40.10">
    <property type="entry name" value="Zinc/RING finger domain, C3HC4 (zinc finger)"/>
    <property type="match status" value="2"/>
</dbReference>
<dbReference type="Gene3D" id="2.30.130.40">
    <property type="entry name" value="LON domain-like"/>
    <property type="match status" value="1"/>
</dbReference>
<evidence type="ECO:0000259" key="5">
    <source>
        <dbReference type="PROSITE" id="PS50089"/>
    </source>
</evidence>
<dbReference type="InterPro" id="IPR013083">
    <property type="entry name" value="Znf_RING/FYVE/PHD"/>
</dbReference>
<dbReference type="InterPro" id="IPR001841">
    <property type="entry name" value="Znf_RING"/>
</dbReference>
<dbReference type="InterPro" id="IPR017907">
    <property type="entry name" value="Znf_RING_CS"/>
</dbReference>
<feature type="domain" description="RING-type" evidence="5">
    <location>
        <begin position="206"/>
        <end position="244"/>
    </location>
</feature>
<dbReference type="PROSITE" id="PS00518">
    <property type="entry name" value="ZF_RING_1"/>
    <property type="match status" value="1"/>
</dbReference>
<dbReference type="STRING" id="336963.C4JIY3"/>
<keyword evidence="3" id="KW-0862">Zinc</keyword>